<name>A0A846YSL4_9ACTN</name>
<evidence type="ECO:0000313" key="2">
    <source>
        <dbReference type="Proteomes" id="UP000579250"/>
    </source>
</evidence>
<dbReference type="RefSeq" id="WP_083946958.1">
    <property type="nucleotide sequence ID" value="NZ_JAAXPI010000005.1"/>
</dbReference>
<evidence type="ECO:0000313" key="1">
    <source>
        <dbReference type="EMBL" id="NKZ03329.1"/>
    </source>
</evidence>
<sequence>MPADQAGDQAGEDLDVVVAGAHGGAGTSTLAALLPAVWDMGSIGPLLEVGRSPLRAKGRPVVLAVRNTAVAAKDATAAIGALRDWEEGVAALAIVSDGGPESREATARFALLDGRVGGVVRVPHVRALRLVEDPAAVVLPGKARQALSDLRGLIAAPGGEGS</sequence>
<keyword evidence="2" id="KW-1185">Reference proteome</keyword>
<dbReference type="AlphaFoldDB" id="A0A846YSL4"/>
<dbReference type="EMBL" id="JAAXPI010000005">
    <property type="protein sequence ID" value="NKZ03329.1"/>
    <property type="molecule type" value="Genomic_DNA"/>
</dbReference>
<comment type="caution">
    <text evidence="1">The sequence shown here is derived from an EMBL/GenBank/DDBJ whole genome shotgun (WGS) entry which is preliminary data.</text>
</comment>
<accession>A0A846YSL4</accession>
<proteinExistence type="predicted"/>
<organism evidence="1 2">
    <name type="scientific">Actinomadura latina</name>
    <dbReference type="NCBI Taxonomy" id="163603"/>
    <lineage>
        <taxon>Bacteria</taxon>
        <taxon>Bacillati</taxon>
        <taxon>Actinomycetota</taxon>
        <taxon>Actinomycetes</taxon>
        <taxon>Streptosporangiales</taxon>
        <taxon>Thermomonosporaceae</taxon>
        <taxon>Actinomadura</taxon>
    </lineage>
</organism>
<protein>
    <submittedName>
        <fullName evidence="1">Uncharacterized protein</fullName>
    </submittedName>
</protein>
<reference evidence="1 2" key="1">
    <citation type="submission" date="2020-04" db="EMBL/GenBank/DDBJ databases">
        <title>MicrobeNet Type strains.</title>
        <authorList>
            <person name="Nicholson A.C."/>
        </authorList>
    </citation>
    <scope>NUCLEOTIDE SEQUENCE [LARGE SCALE GENOMIC DNA]</scope>
    <source>
        <strain evidence="1 2">ATCC BAA-277</strain>
    </source>
</reference>
<dbReference type="Proteomes" id="UP000579250">
    <property type="component" value="Unassembled WGS sequence"/>
</dbReference>
<gene>
    <name evidence="1" type="ORF">HGB48_06130</name>
</gene>